<dbReference type="AlphaFoldDB" id="A0AAW0UE27"/>
<dbReference type="EMBL" id="JARAKH010000012">
    <property type="protein sequence ID" value="KAK8398383.1"/>
    <property type="molecule type" value="Genomic_DNA"/>
</dbReference>
<accession>A0AAW0UE27</accession>
<reference evidence="1 2" key="1">
    <citation type="submission" date="2023-03" db="EMBL/GenBank/DDBJ databases">
        <title>High-quality genome of Scylla paramamosain provides insights in environmental adaptation.</title>
        <authorList>
            <person name="Zhang L."/>
        </authorList>
    </citation>
    <scope>NUCLEOTIDE SEQUENCE [LARGE SCALE GENOMIC DNA]</scope>
    <source>
        <strain evidence="1">LZ_2023a</strain>
        <tissue evidence="1">Muscle</tissue>
    </source>
</reference>
<sequence>MDERVAEMKGVSQAPVIQMRANYYHTETLRDPDNSRRARRPFMMVSRFCSRRDRLSSGGLARGDAPPIRCS</sequence>
<dbReference type="Proteomes" id="UP001487740">
    <property type="component" value="Unassembled WGS sequence"/>
</dbReference>
<protein>
    <submittedName>
        <fullName evidence="1">Uncharacterized protein</fullName>
    </submittedName>
</protein>
<evidence type="ECO:0000313" key="1">
    <source>
        <dbReference type="EMBL" id="KAK8398383.1"/>
    </source>
</evidence>
<name>A0AAW0UE27_SCYPA</name>
<proteinExistence type="predicted"/>
<gene>
    <name evidence="1" type="ORF">O3P69_003937</name>
</gene>
<keyword evidence="2" id="KW-1185">Reference proteome</keyword>
<comment type="caution">
    <text evidence="1">The sequence shown here is derived from an EMBL/GenBank/DDBJ whole genome shotgun (WGS) entry which is preliminary data.</text>
</comment>
<evidence type="ECO:0000313" key="2">
    <source>
        <dbReference type="Proteomes" id="UP001487740"/>
    </source>
</evidence>
<organism evidence="1 2">
    <name type="scientific">Scylla paramamosain</name>
    <name type="common">Mud crab</name>
    <dbReference type="NCBI Taxonomy" id="85552"/>
    <lineage>
        <taxon>Eukaryota</taxon>
        <taxon>Metazoa</taxon>
        <taxon>Ecdysozoa</taxon>
        <taxon>Arthropoda</taxon>
        <taxon>Crustacea</taxon>
        <taxon>Multicrustacea</taxon>
        <taxon>Malacostraca</taxon>
        <taxon>Eumalacostraca</taxon>
        <taxon>Eucarida</taxon>
        <taxon>Decapoda</taxon>
        <taxon>Pleocyemata</taxon>
        <taxon>Brachyura</taxon>
        <taxon>Eubrachyura</taxon>
        <taxon>Portunoidea</taxon>
        <taxon>Portunidae</taxon>
        <taxon>Portuninae</taxon>
        <taxon>Scylla</taxon>
    </lineage>
</organism>